<evidence type="ECO:0000256" key="2">
    <source>
        <dbReference type="SAM" id="Phobius"/>
    </source>
</evidence>
<dbReference type="EMBL" id="QGNW01000052">
    <property type="protein sequence ID" value="RVX06239.1"/>
    <property type="molecule type" value="Genomic_DNA"/>
</dbReference>
<name>A0A438JBA1_VITVI</name>
<evidence type="ECO:0000256" key="1">
    <source>
        <dbReference type="SAM" id="Coils"/>
    </source>
</evidence>
<evidence type="ECO:0000313" key="4">
    <source>
        <dbReference type="Proteomes" id="UP000288805"/>
    </source>
</evidence>
<keyword evidence="2" id="KW-0812">Transmembrane</keyword>
<gene>
    <name evidence="3" type="ORF">CK203_027434</name>
</gene>
<proteinExistence type="predicted"/>
<organism evidence="3 4">
    <name type="scientific">Vitis vinifera</name>
    <name type="common">Grape</name>
    <dbReference type="NCBI Taxonomy" id="29760"/>
    <lineage>
        <taxon>Eukaryota</taxon>
        <taxon>Viridiplantae</taxon>
        <taxon>Streptophyta</taxon>
        <taxon>Embryophyta</taxon>
        <taxon>Tracheophyta</taxon>
        <taxon>Spermatophyta</taxon>
        <taxon>Magnoliopsida</taxon>
        <taxon>eudicotyledons</taxon>
        <taxon>Gunneridae</taxon>
        <taxon>Pentapetalae</taxon>
        <taxon>rosids</taxon>
        <taxon>Vitales</taxon>
        <taxon>Vitaceae</taxon>
        <taxon>Viteae</taxon>
        <taxon>Vitis</taxon>
    </lineage>
</organism>
<comment type="caution">
    <text evidence="3">The sequence shown here is derived from an EMBL/GenBank/DDBJ whole genome shotgun (WGS) entry which is preliminary data.</text>
</comment>
<feature type="transmembrane region" description="Helical" evidence="2">
    <location>
        <begin position="434"/>
        <end position="454"/>
    </location>
</feature>
<feature type="coiled-coil region" evidence="1">
    <location>
        <begin position="297"/>
        <end position="324"/>
    </location>
</feature>
<keyword evidence="2" id="KW-1133">Transmembrane helix</keyword>
<sequence>MCQERFGLGPVPLENTKWMERPSGKFSLCLAKETLDENICSKEEEEIFKVDFETAYDYLDYILGVGRKPVYLNEDHFGINRPGSPTSLLSMLSSFSLASPLQMRSYGLISFGLRDILRDWWPCMNLSMRGSLVLSEWVVLKNSTSFGKLLWKIPSGVRAIANSTPCSMLQYIMVRTSIHIVVRFSVVCNVQFRVVQGKDRLVVKCVGEQLQLEGSYSPRTYIEQIQLEKLVNEVMALPDDLKTKLSIDEDMVSSPKEALSRFSADSVAMRNKHFKSNRKFDDRHTELPAMLANKGAITQLSEQISSLNDRMDEFTSQIEELNSKLTMKKVSASQQNLAFQAEASNGSAPTFFIPGLGNGSLTGTMMHKSSSSSQLAKELPLMEEILGIARSQRQVMHQLDNISSLVREDIGGGRSEGGRREGKSIMLDIEPTRVPLILALAVGGLGIFLFKAFLPRN</sequence>
<accession>A0A438JBA1</accession>
<evidence type="ECO:0000313" key="3">
    <source>
        <dbReference type="EMBL" id="RVX06239.1"/>
    </source>
</evidence>
<dbReference type="AlphaFoldDB" id="A0A438JBA1"/>
<protein>
    <submittedName>
        <fullName evidence="3">Uncharacterized protein</fullName>
    </submittedName>
</protein>
<keyword evidence="1" id="KW-0175">Coiled coil</keyword>
<keyword evidence="2" id="KW-0472">Membrane</keyword>
<reference evidence="3 4" key="1">
    <citation type="journal article" date="2018" name="PLoS Genet.">
        <title>Population sequencing reveals clonal diversity and ancestral inbreeding in the grapevine cultivar Chardonnay.</title>
        <authorList>
            <person name="Roach M.J."/>
            <person name="Johnson D.L."/>
            <person name="Bohlmann J."/>
            <person name="van Vuuren H.J."/>
            <person name="Jones S.J."/>
            <person name="Pretorius I.S."/>
            <person name="Schmidt S.A."/>
            <person name="Borneman A.R."/>
        </authorList>
    </citation>
    <scope>NUCLEOTIDE SEQUENCE [LARGE SCALE GENOMIC DNA]</scope>
    <source>
        <strain evidence="4">cv. Chardonnay</strain>
        <tissue evidence="3">Leaf</tissue>
    </source>
</reference>
<dbReference type="Proteomes" id="UP000288805">
    <property type="component" value="Unassembled WGS sequence"/>
</dbReference>